<dbReference type="GeneID" id="59263473"/>
<sequence>MIVYMRTMKILEEEIKGKHQNTSCQKQKVEMISALKMSSDVWQITQLKYPEVKRAADVLAVMMRKLDAAYVALGKSQMSWDMDLGTNDIGSMGGLSLEDGFTINQTTTNPLGADTWSMTSPTPASNSSFMNLETPNPFSLKQILSMSPPNLFDNHIRSDANHLPTDGQHLPDINLGVDGMNDFEFGFV</sequence>
<gene>
    <name evidence="1" type="ORF">Bfra_009439</name>
</gene>
<dbReference type="Proteomes" id="UP000531561">
    <property type="component" value="Unassembled WGS sequence"/>
</dbReference>
<reference evidence="1 2" key="1">
    <citation type="journal article" date="2020" name="Phytopathology">
        <title>A high-quality genome resource of Botrytis fragariae, a new and rapidly spreading fungal pathogen causing strawberry gray mold in the U.S.A.</title>
        <authorList>
            <person name="Wu Y."/>
            <person name="Saski C.A."/>
            <person name="Schnabel G."/>
            <person name="Xiao S."/>
            <person name="Hu M."/>
        </authorList>
    </citation>
    <scope>NUCLEOTIDE SEQUENCE [LARGE SCALE GENOMIC DNA]</scope>
    <source>
        <strain evidence="1 2">BVB16</strain>
    </source>
</reference>
<dbReference type="RefSeq" id="XP_037189831.1">
    <property type="nucleotide sequence ID" value="XM_037339781.1"/>
</dbReference>
<protein>
    <submittedName>
        <fullName evidence="1">Putative c6 transcription protein</fullName>
    </submittedName>
</protein>
<evidence type="ECO:0000313" key="1">
    <source>
        <dbReference type="EMBL" id="KAF5870884.1"/>
    </source>
</evidence>
<keyword evidence="2" id="KW-1185">Reference proteome</keyword>
<name>A0A8H6EFX7_9HELO</name>
<evidence type="ECO:0000313" key="2">
    <source>
        <dbReference type="Proteomes" id="UP000531561"/>
    </source>
</evidence>
<dbReference type="EMBL" id="JABFCT010000013">
    <property type="protein sequence ID" value="KAF5870884.1"/>
    <property type="molecule type" value="Genomic_DNA"/>
</dbReference>
<organism evidence="1 2">
    <name type="scientific">Botrytis fragariae</name>
    <dbReference type="NCBI Taxonomy" id="1964551"/>
    <lineage>
        <taxon>Eukaryota</taxon>
        <taxon>Fungi</taxon>
        <taxon>Dikarya</taxon>
        <taxon>Ascomycota</taxon>
        <taxon>Pezizomycotina</taxon>
        <taxon>Leotiomycetes</taxon>
        <taxon>Helotiales</taxon>
        <taxon>Sclerotiniaceae</taxon>
        <taxon>Botrytis</taxon>
    </lineage>
</organism>
<dbReference type="AlphaFoldDB" id="A0A8H6EFX7"/>
<comment type="caution">
    <text evidence="1">The sequence shown here is derived from an EMBL/GenBank/DDBJ whole genome shotgun (WGS) entry which is preliminary data.</text>
</comment>
<accession>A0A8H6EFX7</accession>
<proteinExistence type="predicted"/>